<dbReference type="PANTHER" id="PTHR33823">
    <property type="entry name" value="RNA POLYMERASE-BINDING TRANSCRIPTION FACTOR DKSA-RELATED"/>
    <property type="match status" value="1"/>
</dbReference>
<keyword evidence="5" id="KW-0175">Coiled coil</keyword>
<dbReference type="SUPFAM" id="SSF109635">
    <property type="entry name" value="DnaK suppressor protein DksA, alpha-hairpin domain"/>
    <property type="match status" value="1"/>
</dbReference>
<keyword evidence="1" id="KW-0479">Metal-binding</keyword>
<feature type="coiled-coil region" evidence="5">
    <location>
        <begin position="60"/>
        <end position="87"/>
    </location>
</feature>
<gene>
    <name evidence="8" type="ORF">ACFSJF_08635</name>
</gene>
<dbReference type="PANTHER" id="PTHR33823:SF4">
    <property type="entry name" value="GENERAL STRESS PROTEIN 16O"/>
    <property type="match status" value="1"/>
</dbReference>
<keyword evidence="9" id="KW-1185">Reference proteome</keyword>
<keyword evidence="2" id="KW-0863">Zinc-finger</keyword>
<dbReference type="PROSITE" id="PS51128">
    <property type="entry name" value="ZF_DKSA_2"/>
    <property type="match status" value="1"/>
</dbReference>
<dbReference type="SUPFAM" id="SSF57716">
    <property type="entry name" value="Glucocorticoid receptor-like (DNA-binding domain)"/>
    <property type="match status" value="1"/>
</dbReference>
<reference evidence="9" key="1">
    <citation type="journal article" date="2019" name="Int. J. Syst. Evol. Microbiol.">
        <title>The Global Catalogue of Microorganisms (GCM) 10K type strain sequencing project: providing services to taxonomists for standard genome sequencing and annotation.</title>
        <authorList>
            <consortium name="The Broad Institute Genomics Platform"/>
            <consortium name="The Broad Institute Genome Sequencing Center for Infectious Disease"/>
            <person name="Wu L."/>
            <person name="Ma J."/>
        </authorList>
    </citation>
    <scope>NUCLEOTIDE SEQUENCE [LARGE SCALE GENOMIC DNA]</scope>
    <source>
        <strain evidence="9">R28</strain>
    </source>
</reference>
<dbReference type="InterPro" id="IPR014240">
    <property type="entry name" value="YteA"/>
</dbReference>
<proteinExistence type="predicted"/>
<evidence type="ECO:0000256" key="4">
    <source>
        <dbReference type="PROSITE-ProRule" id="PRU00510"/>
    </source>
</evidence>
<dbReference type="InterPro" id="IPR037187">
    <property type="entry name" value="DnaK_N"/>
</dbReference>
<dbReference type="RefSeq" id="WP_377556646.1">
    <property type="nucleotide sequence ID" value="NZ_JBHUHQ010000014.1"/>
</dbReference>
<evidence type="ECO:0000256" key="3">
    <source>
        <dbReference type="ARBA" id="ARBA00022833"/>
    </source>
</evidence>
<evidence type="ECO:0000259" key="7">
    <source>
        <dbReference type="Pfam" id="PF01258"/>
    </source>
</evidence>
<dbReference type="Proteomes" id="UP001597383">
    <property type="component" value="Unassembled WGS sequence"/>
</dbReference>
<feature type="zinc finger region" description="dksA C4-type" evidence="4">
    <location>
        <begin position="92"/>
        <end position="116"/>
    </location>
</feature>
<feature type="region of interest" description="Disordered" evidence="6">
    <location>
        <begin position="206"/>
        <end position="229"/>
    </location>
</feature>
<dbReference type="EMBL" id="JBHUHQ010000014">
    <property type="protein sequence ID" value="MFD2044328.1"/>
    <property type="molecule type" value="Genomic_DNA"/>
</dbReference>
<evidence type="ECO:0000256" key="5">
    <source>
        <dbReference type="SAM" id="Coils"/>
    </source>
</evidence>
<accession>A0ABW4VXT9</accession>
<evidence type="ECO:0000256" key="1">
    <source>
        <dbReference type="ARBA" id="ARBA00022723"/>
    </source>
</evidence>
<dbReference type="Pfam" id="PF01258">
    <property type="entry name" value="zf-dskA_traR"/>
    <property type="match status" value="1"/>
</dbReference>
<evidence type="ECO:0000256" key="6">
    <source>
        <dbReference type="SAM" id="MobiDB-lite"/>
    </source>
</evidence>
<evidence type="ECO:0000313" key="8">
    <source>
        <dbReference type="EMBL" id="MFD2044328.1"/>
    </source>
</evidence>
<feature type="domain" description="Zinc finger DksA/TraR C4-type" evidence="7">
    <location>
        <begin position="87"/>
        <end position="114"/>
    </location>
</feature>
<keyword evidence="3" id="KW-0862">Zinc</keyword>
<dbReference type="Gene3D" id="1.20.120.910">
    <property type="entry name" value="DksA, coiled-coil domain"/>
    <property type="match status" value="1"/>
</dbReference>
<dbReference type="InterPro" id="IPR000962">
    <property type="entry name" value="Znf_DskA_TraR"/>
</dbReference>
<name>A0ABW4VXT9_9BACI</name>
<organism evidence="8 9">
    <name type="scientific">Ornithinibacillus salinisoli</name>
    <dbReference type="NCBI Taxonomy" id="1848459"/>
    <lineage>
        <taxon>Bacteria</taxon>
        <taxon>Bacillati</taxon>
        <taxon>Bacillota</taxon>
        <taxon>Bacilli</taxon>
        <taxon>Bacillales</taxon>
        <taxon>Bacillaceae</taxon>
        <taxon>Ornithinibacillus</taxon>
    </lineage>
</organism>
<comment type="caution">
    <text evidence="8">The sequence shown here is derived from an EMBL/GenBank/DDBJ whole genome shotgun (WGS) entry which is preliminary data.</text>
</comment>
<evidence type="ECO:0000256" key="2">
    <source>
        <dbReference type="ARBA" id="ARBA00022771"/>
    </source>
</evidence>
<feature type="compositionally biased region" description="Acidic residues" evidence="6">
    <location>
        <begin position="220"/>
        <end position="229"/>
    </location>
</feature>
<sequence>MISRDQLNQFKNALLARQNELINHVQDHFGNDRELVKESMSELSSYDNHPADLGTELFEREKDVALNEHAEKELEEINEALHAIEDGTYGICSKCGVDIPIERLEAVPTTDRCVQHANNNTFESNRPVEEGVFSPNINPDEVTNEEQVGYDAEDAYQEVSSYGTSETASDFYGDQDQYNEMYPNSDEIVSSAENIEEFLAADEHGRFTGVTPNHNKYEEEYAEEYNEND</sequence>
<evidence type="ECO:0000313" key="9">
    <source>
        <dbReference type="Proteomes" id="UP001597383"/>
    </source>
</evidence>
<dbReference type="NCBIfam" id="TIGR02890">
    <property type="entry name" value="bacill_yteA"/>
    <property type="match status" value="1"/>
</dbReference>
<protein>
    <submittedName>
        <fullName evidence="8">TraR/DksA C4-type zinc finger protein</fullName>
    </submittedName>
</protein>